<proteinExistence type="predicted"/>
<accession>A0AAE1D7L4</accession>
<feature type="region of interest" description="Disordered" evidence="1">
    <location>
        <begin position="1"/>
        <end position="30"/>
    </location>
</feature>
<evidence type="ECO:0000313" key="3">
    <source>
        <dbReference type="Proteomes" id="UP001283361"/>
    </source>
</evidence>
<keyword evidence="3" id="KW-1185">Reference proteome</keyword>
<dbReference type="EMBL" id="JAWDGP010005021">
    <property type="protein sequence ID" value="KAK3760307.1"/>
    <property type="molecule type" value="Genomic_DNA"/>
</dbReference>
<dbReference type="Proteomes" id="UP001283361">
    <property type="component" value="Unassembled WGS sequence"/>
</dbReference>
<gene>
    <name evidence="2" type="ORF">RRG08_057999</name>
</gene>
<evidence type="ECO:0000313" key="2">
    <source>
        <dbReference type="EMBL" id="KAK3760307.1"/>
    </source>
</evidence>
<sequence length="78" mass="8261">MKVTSSQSLTTGEKGHLESHGIPLDNDDVAQNKLQCPSSVAANENFPSYEAKGVYHELELYHSVGSSHSAANTATASD</sequence>
<organism evidence="2 3">
    <name type="scientific">Elysia crispata</name>
    <name type="common">lettuce slug</name>
    <dbReference type="NCBI Taxonomy" id="231223"/>
    <lineage>
        <taxon>Eukaryota</taxon>
        <taxon>Metazoa</taxon>
        <taxon>Spiralia</taxon>
        <taxon>Lophotrochozoa</taxon>
        <taxon>Mollusca</taxon>
        <taxon>Gastropoda</taxon>
        <taxon>Heterobranchia</taxon>
        <taxon>Euthyneura</taxon>
        <taxon>Panpulmonata</taxon>
        <taxon>Sacoglossa</taxon>
        <taxon>Placobranchoidea</taxon>
        <taxon>Plakobranchidae</taxon>
        <taxon>Elysia</taxon>
    </lineage>
</organism>
<reference evidence="2" key="1">
    <citation type="journal article" date="2023" name="G3 (Bethesda)">
        <title>A reference genome for the long-term kleptoplast-retaining sea slug Elysia crispata morphotype clarki.</title>
        <authorList>
            <person name="Eastman K.E."/>
            <person name="Pendleton A.L."/>
            <person name="Shaikh M.A."/>
            <person name="Suttiyut T."/>
            <person name="Ogas R."/>
            <person name="Tomko P."/>
            <person name="Gavelis G."/>
            <person name="Widhalm J.R."/>
            <person name="Wisecaver J.H."/>
        </authorList>
    </citation>
    <scope>NUCLEOTIDE SEQUENCE</scope>
    <source>
        <strain evidence="2">ECLA1</strain>
    </source>
</reference>
<feature type="compositionally biased region" description="Polar residues" evidence="1">
    <location>
        <begin position="1"/>
        <end position="11"/>
    </location>
</feature>
<evidence type="ECO:0000256" key="1">
    <source>
        <dbReference type="SAM" id="MobiDB-lite"/>
    </source>
</evidence>
<name>A0AAE1D7L4_9GAST</name>
<protein>
    <submittedName>
        <fullName evidence="2">Uncharacterized protein</fullName>
    </submittedName>
</protein>
<dbReference type="AlphaFoldDB" id="A0AAE1D7L4"/>
<comment type="caution">
    <text evidence="2">The sequence shown here is derived from an EMBL/GenBank/DDBJ whole genome shotgun (WGS) entry which is preliminary data.</text>
</comment>